<proteinExistence type="predicted"/>
<evidence type="ECO:0000256" key="1">
    <source>
        <dbReference type="SAM" id="MobiDB-lite"/>
    </source>
</evidence>
<dbReference type="AlphaFoldDB" id="A0A0A9ELT5"/>
<feature type="compositionally biased region" description="Low complexity" evidence="1">
    <location>
        <begin position="15"/>
        <end position="26"/>
    </location>
</feature>
<organism evidence="2">
    <name type="scientific">Arundo donax</name>
    <name type="common">Giant reed</name>
    <name type="synonym">Donax arundinaceus</name>
    <dbReference type="NCBI Taxonomy" id="35708"/>
    <lineage>
        <taxon>Eukaryota</taxon>
        <taxon>Viridiplantae</taxon>
        <taxon>Streptophyta</taxon>
        <taxon>Embryophyta</taxon>
        <taxon>Tracheophyta</taxon>
        <taxon>Spermatophyta</taxon>
        <taxon>Magnoliopsida</taxon>
        <taxon>Liliopsida</taxon>
        <taxon>Poales</taxon>
        <taxon>Poaceae</taxon>
        <taxon>PACMAD clade</taxon>
        <taxon>Arundinoideae</taxon>
        <taxon>Arundineae</taxon>
        <taxon>Arundo</taxon>
    </lineage>
</organism>
<protein>
    <submittedName>
        <fullName evidence="2">Uncharacterized protein</fullName>
    </submittedName>
</protein>
<reference evidence="2" key="1">
    <citation type="submission" date="2014-09" db="EMBL/GenBank/DDBJ databases">
        <authorList>
            <person name="Magalhaes I.L.F."/>
            <person name="Oliveira U."/>
            <person name="Santos F.R."/>
            <person name="Vidigal T.H.D.A."/>
            <person name="Brescovit A.D."/>
            <person name="Santos A.J."/>
        </authorList>
    </citation>
    <scope>NUCLEOTIDE SEQUENCE</scope>
    <source>
        <tissue evidence="2">Shoot tissue taken approximately 20 cm above the soil surface</tissue>
    </source>
</reference>
<feature type="compositionally biased region" description="Basic residues" evidence="1">
    <location>
        <begin position="27"/>
        <end position="41"/>
    </location>
</feature>
<feature type="region of interest" description="Disordered" evidence="1">
    <location>
        <begin position="15"/>
        <end position="141"/>
    </location>
</feature>
<accession>A0A0A9ELT5</accession>
<feature type="compositionally biased region" description="Low complexity" evidence="1">
    <location>
        <begin position="50"/>
        <end position="59"/>
    </location>
</feature>
<name>A0A0A9ELT5_ARUDO</name>
<feature type="compositionally biased region" description="Low complexity" evidence="1">
    <location>
        <begin position="123"/>
        <end position="135"/>
    </location>
</feature>
<feature type="compositionally biased region" description="Polar residues" evidence="1">
    <location>
        <begin position="110"/>
        <end position="121"/>
    </location>
</feature>
<reference evidence="2" key="2">
    <citation type="journal article" date="2015" name="Data Brief">
        <title>Shoot transcriptome of the giant reed, Arundo donax.</title>
        <authorList>
            <person name="Barrero R.A."/>
            <person name="Guerrero F.D."/>
            <person name="Moolhuijzen P."/>
            <person name="Goolsby J.A."/>
            <person name="Tidwell J."/>
            <person name="Bellgard S.E."/>
            <person name="Bellgard M.I."/>
        </authorList>
    </citation>
    <scope>NUCLEOTIDE SEQUENCE</scope>
    <source>
        <tissue evidence="2">Shoot tissue taken approximately 20 cm above the soil surface</tissue>
    </source>
</reference>
<evidence type="ECO:0000313" key="2">
    <source>
        <dbReference type="EMBL" id="JAD98820.1"/>
    </source>
</evidence>
<feature type="compositionally biased region" description="Polar residues" evidence="1">
    <location>
        <begin position="73"/>
        <end position="89"/>
    </location>
</feature>
<sequence length="141" mass="14251">MPPLPFTIIVTTSPLSSSSFAATSPRPRVRTSHPSGKRGSHRGTCLSGGSLPAAAKLSHPLPPPASLLGSGFANGTSRTAATNPESSASAPERSTGHAGSDAPGKPPDAWSSSARTRSTMLGSVRPRASARAVASRPRDAM</sequence>
<dbReference type="EMBL" id="GBRH01199075">
    <property type="protein sequence ID" value="JAD98820.1"/>
    <property type="molecule type" value="Transcribed_RNA"/>
</dbReference>